<dbReference type="CDD" id="cd16012">
    <property type="entry name" value="ALP"/>
    <property type="match status" value="1"/>
</dbReference>
<comment type="cofactor">
    <cofactor evidence="1">
        <name>Mg(2+)</name>
        <dbReference type="ChEBI" id="CHEBI:18420"/>
    </cofactor>
</comment>
<keyword evidence="5" id="KW-0479">Metal-binding</keyword>
<dbReference type="STRING" id="308853.SAMN05421752_103191"/>
<evidence type="ECO:0000256" key="1">
    <source>
        <dbReference type="ARBA" id="ARBA00001946"/>
    </source>
</evidence>
<keyword evidence="6" id="KW-0378">Hydrolase</keyword>
<evidence type="ECO:0000313" key="10">
    <source>
        <dbReference type="EMBL" id="SIR82837.1"/>
    </source>
</evidence>
<reference evidence="11" key="1">
    <citation type="submission" date="2017-01" db="EMBL/GenBank/DDBJ databases">
        <authorList>
            <person name="Varghese N."/>
            <person name="Submissions S."/>
        </authorList>
    </citation>
    <scope>NUCLEOTIDE SEQUENCE [LARGE SCALE GENOMIC DNA]</scope>
    <source>
        <strain evidence="11">type strain: HArc-</strain>
    </source>
</reference>
<evidence type="ECO:0000256" key="9">
    <source>
        <dbReference type="SAM" id="MobiDB-lite"/>
    </source>
</evidence>
<dbReference type="Gene3D" id="3.40.720.10">
    <property type="entry name" value="Alkaline Phosphatase, subunit A"/>
    <property type="match status" value="1"/>
</dbReference>
<dbReference type="PANTHER" id="PTHR11596:SF5">
    <property type="entry name" value="ALKALINE PHOSPHATASE"/>
    <property type="match status" value="1"/>
</dbReference>
<keyword evidence="4" id="KW-0597">Phosphoprotein</keyword>
<evidence type="ECO:0000256" key="3">
    <source>
        <dbReference type="ARBA" id="ARBA00005984"/>
    </source>
</evidence>
<dbReference type="InterPro" id="IPR001952">
    <property type="entry name" value="Alkaline_phosphatase"/>
</dbReference>
<dbReference type="GO" id="GO:0004035">
    <property type="term" value="F:alkaline phosphatase activity"/>
    <property type="evidence" value="ECO:0007669"/>
    <property type="project" value="TreeGrafter"/>
</dbReference>
<keyword evidence="7" id="KW-0862">Zinc</keyword>
<keyword evidence="8" id="KW-0460">Magnesium</keyword>
<dbReference type="PANTHER" id="PTHR11596">
    <property type="entry name" value="ALKALINE PHOSPHATASE"/>
    <property type="match status" value="1"/>
</dbReference>
<name>A0A1N7E404_9EURY</name>
<dbReference type="Gene3D" id="1.10.60.40">
    <property type="match status" value="1"/>
</dbReference>
<dbReference type="Pfam" id="PF00245">
    <property type="entry name" value="Alk_phosphatase"/>
    <property type="match status" value="1"/>
</dbReference>
<proteinExistence type="inferred from homology"/>
<sequence>MGTLAAAGLLGSTGTTQVTAENGNQGNGLRGHPGVNNVIVLIGDGMGFDPIETTSTVYDDLTMSKAVQNELSMQEFVDSGFNRTSSRSGAVTDSAAAGTALATGLKAFNGQVGVYGPDGADSDELTTVMGQAEIAKAVGKQTGLVTTTRLTHATPATYATHVANRGQEGDIADQYLENEIDVLLGGGRREWDDDQLERAETIGYDVLYDRSDLQTADDGKLLGLFDHSHITYRLDRPDTIPSLPEMTAAAVDRLESEEGYFLMVEGGRIDHAEHGNDVQTTVDETKEFDEVVEWTLEYAADRDDTLVVVTSDHETGGMATGTDYGAPIARKCIKNASASCGAIAERIENGESARAVIEETLDVTITAEEATRIENERGSDGWALSDAVAEITADYLGVGWASTRHTGPAQLVVAAGLGDGRFTGWFDNTDLSATITALMLFGDSLEMPEGRDLERWEQRIKRNGPRGPRDAYIACVGYVGPVETAVQRALDTTGDGIVDYGDVLAIADGQGRPEPATQPRNRGRDRAANRQNAIHQF</sequence>
<feature type="region of interest" description="Disordered" evidence="9">
    <location>
        <begin position="508"/>
        <end position="537"/>
    </location>
</feature>
<organism evidence="10 11">
    <name type="scientific">Natronorubrum thiooxidans</name>
    <dbReference type="NCBI Taxonomy" id="308853"/>
    <lineage>
        <taxon>Archaea</taxon>
        <taxon>Methanobacteriati</taxon>
        <taxon>Methanobacteriota</taxon>
        <taxon>Stenosarchaea group</taxon>
        <taxon>Halobacteria</taxon>
        <taxon>Halobacteriales</taxon>
        <taxon>Natrialbaceae</taxon>
        <taxon>Natronorubrum</taxon>
    </lineage>
</organism>
<keyword evidence="11" id="KW-1185">Reference proteome</keyword>
<dbReference type="PROSITE" id="PS00123">
    <property type="entry name" value="ALKALINE_PHOSPHATASE"/>
    <property type="match status" value="1"/>
</dbReference>
<dbReference type="AlphaFoldDB" id="A0A1N7E404"/>
<dbReference type="GO" id="GO:0046872">
    <property type="term" value="F:metal ion binding"/>
    <property type="evidence" value="ECO:0007669"/>
    <property type="project" value="UniProtKB-KW"/>
</dbReference>
<dbReference type="SUPFAM" id="SSF53649">
    <property type="entry name" value="Alkaline phosphatase-like"/>
    <property type="match status" value="1"/>
</dbReference>
<comment type="similarity">
    <text evidence="3">Belongs to the alkaline phosphatase family.</text>
</comment>
<dbReference type="InterPro" id="IPR018299">
    <property type="entry name" value="Alkaline_phosphatase_AS"/>
</dbReference>
<dbReference type="SMART" id="SM00098">
    <property type="entry name" value="alkPPc"/>
    <property type="match status" value="1"/>
</dbReference>
<evidence type="ECO:0000256" key="7">
    <source>
        <dbReference type="ARBA" id="ARBA00022833"/>
    </source>
</evidence>
<evidence type="ECO:0000256" key="5">
    <source>
        <dbReference type="ARBA" id="ARBA00022723"/>
    </source>
</evidence>
<evidence type="ECO:0000256" key="6">
    <source>
        <dbReference type="ARBA" id="ARBA00022801"/>
    </source>
</evidence>
<dbReference type="InterPro" id="IPR017850">
    <property type="entry name" value="Alkaline_phosphatase_core_sf"/>
</dbReference>
<evidence type="ECO:0000313" key="11">
    <source>
        <dbReference type="Proteomes" id="UP000185936"/>
    </source>
</evidence>
<evidence type="ECO:0000256" key="2">
    <source>
        <dbReference type="ARBA" id="ARBA00001947"/>
    </source>
</evidence>
<accession>A0A1N7E404</accession>
<protein>
    <submittedName>
        <fullName evidence="10">Alkaline phosphatase</fullName>
    </submittedName>
</protein>
<dbReference type="Proteomes" id="UP000185936">
    <property type="component" value="Unassembled WGS sequence"/>
</dbReference>
<gene>
    <name evidence="10" type="ORF">SAMN05421752_103191</name>
</gene>
<evidence type="ECO:0000256" key="4">
    <source>
        <dbReference type="ARBA" id="ARBA00022553"/>
    </source>
</evidence>
<dbReference type="PRINTS" id="PR00113">
    <property type="entry name" value="ALKPHPHTASE"/>
</dbReference>
<evidence type="ECO:0000256" key="8">
    <source>
        <dbReference type="ARBA" id="ARBA00022842"/>
    </source>
</evidence>
<comment type="cofactor">
    <cofactor evidence="2">
        <name>Zn(2+)</name>
        <dbReference type="ChEBI" id="CHEBI:29105"/>
    </cofactor>
</comment>
<dbReference type="EMBL" id="FTNR01000003">
    <property type="protein sequence ID" value="SIR82837.1"/>
    <property type="molecule type" value="Genomic_DNA"/>
</dbReference>